<evidence type="ECO:0000256" key="8">
    <source>
        <dbReference type="ARBA" id="ARBA00023136"/>
    </source>
</evidence>
<dbReference type="SUPFAM" id="SSF56935">
    <property type="entry name" value="Porins"/>
    <property type="match status" value="1"/>
</dbReference>
<feature type="domain" description="Secretin/TonB short N-terminal" evidence="14">
    <location>
        <begin position="64"/>
        <end position="97"/>
    </location>
</feature>
<gene>
    <name evidence="16" type="ORF">M472_04020</name>
</gene>
<dbReference type="eggNOG" id="COG4206">
    <property type="taxonomic scope" value="Bacteria"/>
</dbReference>
<dbReference type="InterPro" id="IPR036942">
    <property type="entry name" value="Beta-barrel_TonB_sf"/>
</dbReference>
<evidence type="ECO:0000256" key="11">
    <source>
        <dbReference type="RuleBase" id="RU003357"/>
    </source>
</evidence>
<dbReference type="Pfam" id="PF07715">
    <property type="entry name" value="Plug"/>
    <property type="match status" value="1"/>
</dbReference>
<dbReference type="AlphaFoldDB" id="U2HR21"/>
<evidence type="ECO:0000313" key="16">
    <source>
        <dbReference type="EMBL" id="ERJ57927.1"/>
    </source>
</evidence>
<keyword evidence="5 10" id="KW-0812">Transmembrane</keyword>
<dbReference type="InterPro" id="IPR011662">
    <property type="entry name" value="Secretin/TonB_short_N"/>
</dbReference>
<dbReference type="PROSITE" id="PS52016">
    <property type="entry name" value="TONB_DEPENDENT_REC_3"/>
    <property type="match status" value="1"/>
</dbReference>
<dbReference type="EMBL" id="ATDL01000020">
    <property type="protein sequence ID" value="ERJ57927.1"/>
    <property type="molecule type" value="Genomic_DNA"/>
</dbReference>
<feature type="domain" description="TonB-dependent receptor plug" evidence="15">
    <location>
        <begin position="198"/>
        <end position="317"/>
    </location>
</feature>
<evidence type="ECO:0000256" key="7">
    <source>
        <dbReference type="ARBA" id="ARBA00023077"/>
    </source>
</evidence>
<dbReference type="InterPro" id="IPR000531">
    <property type="entry name" value="Beta-barrel_TonB"/>
</dbReference>
<keyword evidence="6" id="KW-0408">Iron</keyword>
<feature type="signal peptide" evidence="12">
    <location>
        <begin position="1"/>
        <end position="18"/>
    </location>
</feature>
<keyword evidence="2 10" id="KW-0813">Transport</keyword>
<accession>U2HR21</accession>
<sequence>MKYLLGVCLAMLTNISWAVSLQRIHIEKKQPTLQECLNEIKKQTGYSIVHLENTFDKSTLVDEDLKNSSLDEALEKLFAGKDVTYTIRNKTIVLAKKDAEKSNVQRPIEIKVMSTKGEPISGASIISVATGRAIGQTNASGVFTGAILAEANELLVKHLEYQDYKLTVGTQTKIRINLKGKENEIEETVITGIYSRDKESFTGSSATFTAKELKMIGNQNILQSLRTLDPSFAIQDNNLMGSDPNTLPDVEVRGKTSVIGLGQEFENDPNQPLFILDGYETTLKVINDLNIDRVESITILKDASATAIYGSKSANGVIVVETKRPEAGKFKVSYNFNSSFNFADLSDYNLMNSEEKLKFERLSGYYGEVDANGRFLKESTETQKYNSRLAEAKRGVDTYWMNEPLRFAMTQSHNVYADGGDEKMRYGLGLTYGNTPGVMKESNRSTINGNLRLIYRSGNFSFSNNLSVDHSDGVREPVSFSAYSSANPYFRKYDEFGAVLRVLESFTGSIADEDLGKVVNVYNPMYDASLNYVDRSPSFGFGNNFDIDWRVVSSFRLRGRVGINKNTSKSERFVSPLHSQFEGANSLEKGSFNSSTNESFRYNGDVTATFGKMIAKKHMVNVVAGMRIDHTTQTNNGFSVRGFMEESYPNPAFSNGYATGAKPTYNENSRRSASYFANTGYSFNNRFLFDANFRYDGSSLFGVENQFTSTWSAGVAWNVHNESFMKSVPYITNLKIRGSLGNPGNQNFDARMTMNIYTYGIENQTPFGLSALITTWGNQNLDWQKTLDRNIGIDFEILNRKLRLNVDYFNKLTDPLLVFVDVPTSTGTSTVPHNIGSQTTKGVTVTANWQVLKTENSMWSINANARKLNMIYNDFGNALDRYNKDNRSKSLQRYYDGGSPSDIWAVRSGGIDPSTGREIFIKKDGTQTFVHDYADEVIVGNTSPKWEGVIGMSYYFKGFNFSMNFRYKLGSQVFQNALYSKVENIDMYAIKSNQDKRALYDRWQKPGDVTKFKGLSLTDRTQMSDRFVVDENVFSAESISAGYDFRNPKLSKYGISGLTLRGYMNQIFRISTVKEERGINYPFARSFSFSVGARF</sequence>
<dbReference type="InterPro" id="IPR023996">
    <property type="entry name" value="TonB-dep_OMP_SusC/RagA"/>
</dbReference>
<evidence type="ECO:0000256" key="3">
    <source>
        <dbReference type="ARBA" id="ARBA00022452"/>
    </source>
</evidence>
<evidence type="ECO:0000313" key="17">
    <source>
        <dbReference type="Proteomes" id="UP000016584"/>
    </source>
</evidence>
<comment type="caution">
    <text evidence="16">The sequence shown here is derived from an EMBL/GenBank/DDBJ whole genome shotgun (WGS) entry which is preliminary data.</text>
</comment>
<feature type="chain" id="PRO_5004627472" description="Secretin/TonB short N-terminal domain-containing protein" evidence="12">
    <location>
        <begin position="19"/>
        <end position="1095"/>
    </location>
</feature>
<evidence type="ECO:0000256" key="2">
    <source>
        <dbReference type="ARBA" id="ARBA00022448"/>
    </source>
</evidence>
<dbReference type="InterPro" id="IPR039426">
    <property type="entry name" value="TonB-dep_rcpt-like"/>
</dbReference>
<comment type="similarity">
    <text evidence="10 11">Belongs to the TonB-dependent receptor family.</text>
</comment>
<organism evidence="16 17">
    <name type="scientific">Sphingobacterium paucimobilis HER1398</name>
    <dbReference type="NCBI Taxonomy" id="1346330"/>
    <lineage>
        <taxon>Bacteria</taxon>
        <taxon>Pseudomonadati</taxon>
        <taxon>Bacteroidota</taxon>
        <taxon>Sphingobacteriia</taxon>
        <taxon>Sphingobacteriales</taxon>
        <taxon>Sphingobacteriaceae</taxon>
        <taxon>Sphingobacterium</taxon>
    </lineage>
</organism>
<evidence type="ECO:0000256" key="12">
    <source>
        <dbReference type="SAM" id="SignalP"/>
    </source>
</evidence>
<dbReference type="STRING" id="1346330.M472_04020"/>
<reference evidence="16 17" key="1">
    <citation type="journal article" date="2013" name="Genome Announc.">
        <title>The Draft Genome Sequence of Sphingomonas paucimobilis Strain HER1398 (Proteobacteria), Host to the Giant PAU Phage, Indicates That It Is a Member of the Genus Sphingobacterium (Bacteroidetes).</title>
        <authorList>
            <person name="White R.A.III."/>
            <person name="Suttle C.A."/>
        </authorList>
    </citation>
    <scope>NUCLEOTIDE SEQUENCE [LARGE SCALE GENOMIC DNA]</scope>
    <source>
        <strain evidence="16 17">HER1398</strain>
    </source>
</reference>
<dbReference type="GO" id="GO:0009279">
    <property type="term" value="C:cell outer membrane"/>
    <property type="evidence" value="ECO:0007669"/>
    <property type="project" value="UniProtKB-SubCell"/>
</dbReference>
<evidence type="ECO:0000256" key="4">
    <source>
        <dbReference type="ARBA" id="ARBA00022496"/>
    </source>
</evidence>
<comment type="subcellular location">
    <subcellularLocation>
        <location evidence="1 10">Cell outer membrane</location>
        <topology evidence="1 10">Multi-pass membrane protein</topology>
    </subcellularLocation>
</comment>
<dbReference type="GO" id="GO:0006826">
    <property type="term" value="P:iron ion transport"/>
    <property type="evidence" value="ECO:0007669"/>
    <property type="project" value="UniProtKB-KW"/>
</dbReference>
<evidence type="ECO:0000259" key="15">
    <source>
        <dbReference type="Pfam" id="PF07715"/>
    </source>
</evidence>
<dbReference type="NCBIfam" id="TIGR04056">
    <property type="entry name" value="OMP_RagA_SusC"/>
    <property type="match status" value="1"/>
</dbReference>
<evidence type="ECO:0000256" key="5">
    <source>
        <dbReference type="ARBA" id="ARBA00022692"/>
    </source>
</evidence>
<keyword evidence="7 11" id="KW-0798">TonB box</keyword>
<evidence type="ECO:0000259" key="13">
    <source>
        <dbReference type="Pfam" id="PF00593"/>
    </source>
</evidence>
<keyword evidence="8 10" id="KW-0472">Membrane</keyword>
<dbReference type="RefSeq" id="WP_021071696.1">
    <property type="nucleotide sequence ID" value="NZ_ATDL01000020.1"/>
</dbReference>
<dbReference type="Pfam" id="PF07660">
    <property type="entry name" value="STN"/>
    <property type="match status" value="1"/>
</dbReference>
<dbReference type="InterPro" id="IPR023997">
    <property type="entry name" value="TonB-dep_OMP_SusC/RagA_CS"/>
</dbReference>
<dbReference type="OrthoDB" id="1094723at2"/>
<dbReference type="InterPro" id="IPR012910">
    <property type="entry name" value="Plug_dom"/>
</dbReference>
<evidence type="ECO:0000259" key="14">
    <source>
        <dbReference type="Pfam" id="PF07660"/>
    </source>
</evidence>
<name>U2HR21_9SPHI</name>
<keyword evidence="17" id="KW-1185">Reference proteome</keyword>
<dbReference type="Proteomes" id="UP000016584">
    <property type="component" value="Unassembled WGS sequence"/>
</dbReference>
<dbReference type="NCBIfam" id="TIGR04057">
    <property type="entry name" value="SusC_RagA_signa"/>
    <property type="match status" value="1"/>
</dbReference>
<keyword evidence="4" id="KW-0406">Ion transport</keyword>
<evidence type="ECO:0000256" key="9">
    <source>
        <dbReference type="ARBA" id="ARBA00023237"/>
    </source>
</evidence>
<keyword evidence="3 10" id="KW-1134">Transmembrane beta strand</keyword>
<dbReference type="Gene3D" id="2.170.130.10">
    <property type="entry name" value="TonB-dependent receptor, plug domain"/>
    <property type="match status" value="1"/>
</dbReference>
<protein>
    <recommendedName>
        <fullName evidence="18">Secretin/TonB short N-terminal domain-containing protein</fullName>
    </recommendedName>
</protein>
<dbReference type="InterPro" id="IPR037066">
    <property type="entry name" value="Plug_dom_sf"/>
</dbReference>
<dbReference type="Pfam" id="PF00593">
    <property type="entry name" value="TonB_dep_Rec_b-barrel"/>
    <property type="match status" value="1"/>
</dbReference>
<dbReference type="PATRIC" id="fig|1346330.5.peg.3564"/>
<evidence type="ECO:0000256" key="1">
    <source>
        <dbReference type="ARBA" id="ARBA00004571"/>
    </source>
</evidence>
<keyword evidence="4" id="KW-0410">Iron transport</keyword>
<keyword evidence="12" id="KW-0732">Signal</keyword>
<evidence type="ECO:0000256" key="10">
    <source>
        <dbReference type="PROSITE-ProRule" id="PRU01360"/>
    </source>
</evidence>
<evidence type="ECO:0000256" key="6">
    <source>
        <dbReference type="ARBA" id="ARBA00023004"/>
    </source>
</evidence>
<keyword evidence="9 10" id="KW-0998">Cell outer membrane</keyword>
<evidence type="ECO:0008006" key="18">
    <source>
        <dbReference type="Google" id="ProtNLM"/>
    </source>
</evidence>
<proteinExistence type="inferred from homology"/>
<feature type="domain" description="TonB-dependent receptor-like beta-barrel" evidence="13">
    <location>
        <begin position="529"/>
        <end position="968"/>
    </location>
</feature>
<dbReference type="Gene3D" id="2.40.170.20">
    <property type="entry name" value="TonB-dependent receptor, beta-barrel domain"/>
    <property type="match status" value="1"/>
</dbReference>